<reference evidence="12 13" key="1">
    <citation type="journal article" date="2016" name="Nat. Commun.">
        <title>Thousands of microbial genomes shed light on interconnected biogeochemical processes in an aquifer system.</title>
        <authorList>
            <person name="Anantharaman K."/>
            <person name="Brown C.T."/>
            <person name="Hug L.A."/>
            <person name="Sharon I."/>
            <person name="Castelle C.J."/>
            <person name="Probst A.J."/>
            <person name="Thomas B.C."/>
            <person name="Singh A."/>
            <person name="Wilkins M.J."/>
            <person name="Karaoz U."/>
            <person name="Brodie E.L."/>
            <person name="Williams K.H."/>
            <person name="Hubbard S.S."/>
            <person name="Banfield J.F."/>
        </authorList>
    </citation>
    <scope>NUCLEOTIDE SEQUENCE [LARGE SCALE GENOMIC DNA]</scope>
</reference>
<dbReference type="PIRSF" id="PIRSF006092">
    <property type="entry name" value="GreA_GreB"/>
    <property type="match status" value="1"/>
</dbReference>
<dbReference type="PANTHER" id="PTHR30437:SF4">
    <property type="entry name" value="TRANSCRIPTION ELONGATION FACTOR GREA"/>
    <property type="match status" value="1"/>
</dbReference>
<evidence type="ECO:0000256" key="4">
    <source>
        <dbReference type="ARBA" id="ARBA00023125"/>
    </source>
</evidence>
<dbReference type="Pfam" id="PF01272">
    <property type="entry name" value="GreA_GreB"/>
    <property type="match status" value="1"/>
</dbReference>
<dbReference type="GO" id="GO:0003746">
    <property type="term" value="F:translation elongation factor activity"/>
    <property type="evidence" value="ECO:0007669"/>
    <property type="project" value="UniProtKB-KW"/>
</dbReference>
<dbReference type="InterPro" id="IPR022691">
    <property type="entry name" value="Tscrpt_elong_fac_GreA/B_N"/>
</dbReference>
<evidence type="ECO:0000256" key="5">
    <source>
        <dbReference type="ARBA" id="ARBA00023163"/>
    </source>
</evidence>
<keyword evidence="3 8" id="KW-0805">Transcription regulation</keyword>
<dbReference type="InterPro" id="IPR001437">
    <property type="entry name" value="Tscrpt_elong_fac_GreA/B_C"/>
</dbReference>
<comment type="caution">
    <text evidence="12">The sequence shown here is derived from an EMBL/GenBank/DDBJ whole genome shotgun (WGS) entry which is preliminary data.</text>
</comment>
<evidence type="ECO:0000313" key="12">
    <source>
        <dbReference type="EMBL" id="OGK31490.1"/>
    </source>
</evidence>
<dbReference type="GO" id="GO:0070063">
    <property type="term" value="F:RNA polymerase binding"/>
    <property type="evidence" value="ECO:0007669"/>
    <property type="project" value="InterPro"/>
</dbReference>
<dbReference type="FunFam" id="3.10.50.30:FF:000001">
    <property type="entry name" value="Transcription elongation factor GreA"/>
    <property type="match status" value="1"/>
</dbReference>
<sequence length="153" mass="16652">MPDTYKLSQEGYDKLVRELDELKKGKRPKAVERLAAARAMGDLSENSEYTAARENLTLVDTRIAEIEAVMHNVEIVQVQANNGAVQLGDTVRVKVEDGHEEYSIVGELEADIAKNQISDTSPIGKALLGSKIGDTVTVATPAGEVVYKIVEIK</sequence>
<dbReference type="GO" id="GO:0003677">
    <property type="term" value="F:DNA binding"/>
    <property type="evidence" value="ECO:0007669"/>
    <property type="project" value="UniProtKB-UniRule"/>
</dbReference>
<keyword evidence="12" id="KW-0648">Protein biosynthesis</keyword>
<dbReference type="Gene3D" id="3.10.50.30">
    <property type="entry name" value="Transcription elongation factor, GreA/GreB, C-terminal domain"/>
    <property type="match status" value="1"/>
</dbReference>
<evidence type="ECO:0000256" key="8">
    <source>
        <dbReference type="HAMAP-Rule" id="MF_00105"/>
    </source>
</evidence>
<evidence type="ECO:0000256" key="1">
    <source>
        <dbReference type="ARBA" id="ARBA00008213"/>
    </source>
</evidence>
<dbReference type="SUPFAM" id="SSF54534">
    <property type="entry name" value="FKBP-like"/>
    <property type="match status" value="1"/>
</dbReference>
<dbReference type="PROSITE" id="PS00830">
    <property type="entry name" value="GREAB_2"/>
    <property type="match status" value="1"/>
</dbReference>
<gene>
    <name evidence="8" type="primary">greA</name>
    <name evidence="12" type="ORF">A3D08_03875</name>
</gene>
<keyword evidence="4 8" id="KW-0238">DNA-binding</keyword>
<dbReference type="InterPro" id="IPR018151">
    <property type="entry name" value="TF_GreA/GreB_CS"/>
</dbReference>
<evidence type="ECO:0000256" key="7">
    <source>
        <dbReference type="ARBA" id="ARBA00030776"/>
    </source>
</evidence>
<evidence type="ECO:0000313" key="13">
    <source>
        <dbReference type="Proteomes" id="UP000178098"/>
    </source>
</evidence>
<dbReference type="FunFam" id="1.10.287.180:FF:000001">
    <property type="entry name" value="Transcription elongation factor GreA"/>
    <property type="match status" value="1"/>
</dbReference>
<evidence type="ECO:0000256" key="3">
    <source>
        <dbReference type="ARBA" id="ARBA00023015"/>
    </source>
</evidence>
<comment type="similarity">
    <text evidence="1 8 9">Belongs to the GreA/GreB family.</text>
</comment>
<dbReference type="SUPFAM" id="SSF46557">
    <property type="entry name" value="GreA transcript cleavage protein, N-terminal domain"/>
    <property type="match status" value="1"/>
</dbReference>
<comment type="function">
    <text evidence="6 8 9">Necessary for efficient RNA polymerase transcription elongation past template-encoded arresting sites. The arresting sites in DNA have the property of trapping a certain fraction of elongating RNA polymerases that pass through, resulting in locked ternary complexes. Cleavage of the nascent transcript by cleavage factors such as GreA or GreB allows the resumption of elongation from the new 3'terminus. GreA releases sequences of 2 to 3 nucleotides.</text>
</comment>
<feature type="domain" description="Transcription elongation factor GreA/GreB N-terminal" evidence="11">
    <location>
        <begin position="6"/>
        <end position="75"/>
    </location>
</feature>
<dbReference type="Gene3D" id="1.10.287.180">
    <property type="entry name" value="Transcription elongation factor, GreA/GreB, N-terminal domain"/>
    <property type="match status" value="1"/>
</dbReference>
<dbReference type="HAMAP" id="MF_00105">
    <property type="entry name" value="GreA_GreB"/>
    <property type="match status" value="1"/>
</dbReference>
<dbReference type="InterPro" id="IPR028624">
    <property type="entry name" value="Tscrpt_elong_fac_GreA/B"/>
</dbReference>
<dbReference type="PANTHER" id="PTHR30437">
    <property type="entry name" value="TRANSCRIPTION ELONGATION FACTOR GREA"/>
    <property type="match status" value="1"/>
</dbReference>
<dbReference type="InterPro" id="IPR023459">
    <property type="entry name" value="Tscrpt_elong_fac_GreA/B_fam"/>
</dbReference>
<evidence type="ECO:0000256" key="2">
    <source>
        <dbReference type="ARBA" id="ARBA00013729"/>
    </source>
</evidence>
<dbReference type="NCBIfam" id="TIGR01462">
    <property type="entry name" value="greA"/>
    <property type="match status" value="1"/>
</dbReference>
<accession>A0A1F7HJS6</accession>
<proteinExistence type="inferred from homology"/>
<dbReference type="InterPro" id="IPR036953">
    <property type="entry name" value="GreA/GreB_C_sf"/>
</dbReference>
<evidence type="ECO:0000256" key="9">
    <source>
        <dbReference type="RuleBase" id="RU000556"/>
    </source>
</evidence>
<organism evidence="12 13">
    <name type="scientific">Candidatus Roizmanbacteria bacterium RIFCSPHIGHO2_02_FULL_43_11</name>
    <dbReference type="NCBI Taxonomy" id="1802043"/>
    <lineage>
        <taxon>Bacteria</taxon>
        <taxon>Candidatus Roizmaniibacteriota</taxon>
    </lineage>
</organism>
<keyword evidence="5 8" id="KW-0804">Transcription</keyword>
<evidence type="ECO:0000259" key="11">
    <source>
        <dbReference type="Pfam" id="PF03449"/>
    </source>
</evidence>
<evidence type="ECO:0000256" key="6">
    <source>
        <dbReference type="ARBA" id="ARBA00024916"/>
    </source>
</evidence>
<dbReference type="GO" id="GO:0032784">
    <property type="term" value="P:regulation of DNA-templated transcription elongation"/>
    <property type="evidence" value="ECO:0007669"/>
    <property type="project" value="UniProtKB-UniRule"/>
</dbReference>
<evidence type="ECO:0000259" key="10">
    <source>
        <dbReference type="Pfam" id="PF01272"/>
    </source>
</evidence>
<dbReference type="NCBIfam" id="NF001263">
    <property type="entry name" value="PRK00226.1-4"/>
    <property type="match status" value="1"/>
</dbReference>
<keyword evidence="12" id="KW-0251">Elongation factor</keyword>
<protein>
    <recommendedName>
        <fullName evidence="2 8">Transcription elongation factor GreA</fullName>
    </recommendedName>
    <alternativeName>
        <fullName evidence="7 8">Transcript cleavage factor GreA</fullName>
    </alternativeName>
</protein>
<dbReference type="GO" id="GO:0006354">
    <property type="term" value="P:DNA-templated transcription elongation"/>
    <property type="evidence" value="ECO:0007669"/>
    <property type="project" value="TreeGrafter"/>
</dbReference>
<name>A0A1F7HJS6_9BACT</name>
<dbReference type="Proteomes" id="UP000178098">
    <property type="component" value="Unassembled WGS sequence"/>
</dbReference>
<dbReference type="InterPro" id="IPR036805">
    <property type="entry name" value="Tscrpt_elong_fac_GreA/B_N_sf"/>
</dbReference>
<feature type="domain" description="Transcription elongation factor GreA/GreB C-terminal" evidence="10">
    <location>
        <begin position="82"/>
        <end position="153"/>
    </location>
</feature>
<dbReference type="AlphaFoldDB" id="A0A1F7HJS6"/>
<dbReference type="EMBL" id="MFZT01000015">
    <property type="protein sequence ID" value="OGK31490.1"/>
    <property type="molecule type" value="Genomic_DNA"/>
</dbReference>
<dbReference type="Pfam" id="PF03449">
    <property type="entry name" value="GreA_GreB_N"/>
    <property type="match status" value="1"/>
</dbReference>
<dbReference type="InterPro" id="IPR006359">
    <property type="entry name" value="Tscrpt_elong_fac_GreA"/>
</dbReference>